<evidence type="ECO:0000313" key="3">
    <source>
        <dbReference type="Proteomes" id="UP000008810"/>
    </source>
</evidence>
<evidence type="ECO:0000313" key="1">
    <source>
        <dbReference type="EMBL" id="KQJ83964.1"/>
    </source>
</evidence>
<reference evidence="2" key="3">
    <citation type="submission" date="2018-08" db="UniProtKB">
        <authorList>
            <consortium name="EnsemblPlants"/>
        </authorList>
    </citation>
    <scope>IDENTIFICATION</scope>
    <source>
        <strain evidence="2">cv. Bd21</strain>
    </source>
</reference>
<dbReference type="AlphaFoldDB" id="I1J0E6"/>
<sequence length="193" mass="22139">MKKSGGRGSAELRIFFDDEWVESIDVDRSDMLPEMCLPLKQPYLKAFKLMDEQLKLQPKIDCFCSGTTTVTLVKQISLCGNYRWEKNGALFDIYLENSRTRTTQLHLYIYGVSEWDFAIVGTEVARRSGHHSYSPPFPIFSLQSVVNANLLFSRRKRHSGSTVPTTSPSCNQYVEVLSYEVSIRHLKRCCLLN</sequence>
<keyword evidence="3" id="KW-1185">Reference proteome</keyword>
<accession>I1J0E6</accession>
<proteinExistence type="predicted"/>
<dbReference type="EnsemblPlants" id="KQJ83964">
    <property type="protein sequence ID" value="KQJ83964"/>
    <property type="gene ID" value="BRADI_5g17870v3"/>
</dbReference>
<reference evidence="1 2" key="1">
    <citation type="journal article" date="2010" name="Nature">
        <title>Genome sequencing and analysis of the model grass Brachypodium distachyon.</title>
        <authorList>
            <consortium name="International Brachypodium Initiative"/>
        </authorList>
    </citation>
    <scope>NUCLEOTIDE SEQUENCE [LARGE SCALE GENOMIC DNA]</scope>
    <source>
        <strain evidence="1 2">Bd21</strain>
    </source>
</reference>
<reference evidence="1" key="2">
    <citation type="submission" date="2017-06" db="EMBL/GenBank/DDBJ databases">
        <title>WGS assembly of Brachypodium distachyon.</title>
        <authorList>
            <consortium name="The International Brachypodium Initiative"/>
            <person name="Lucas S."/>
            <person name="Harmon-Smith M."/>
            <person name="Lail K."/>
            <person name="Tice H."/>
            <person name="Grimwood J."/>
            <person name="Bruce D."/>
            <person name="Barry K."/>
            <person name="Shu S."/>
            <person name="Lindquist E."/>
            <person name="Wang M."/>
            <person name="Pitluck S."/>
            <person name="Vogel J.P."/>
            <person name="Garvin D.F."/>
            <person name="Mockler T.C."/>
            <person name="Schmutz J."/>
            <person name="Rokhsar D."/>
            <person name="Bevan M.W."/>
        </authorList>
    </citation>
    <scope>NUCLEOTIDE SEQUENCE</scope>
    <source>
        <strain evidence="1">Bd21</strain>
    </source>
</reference>
<dbReference type="STRING" id="15368.I1J0E6"/>
<name>I1J0E6_BRADI</name>
<protein>
    <submittedName>
        <fullName evidence="1 2">Uncharacterized protein</fullName>
    </submittedName>
</protein>
<dbReference type="EMBL" id="CM000884">
    <property type="protein sequence ID" value="KQJ83964.1"/>
    <property type="molecule type" value="Genomic_DNA"/>
</dbReference>
<organism evidence="2">
    <name type="scientific">Brachypodium distachyon</name>
    <name type="common">Purple false brome</name>
    <name type="synonym">Trachynia distachya</name>
    <dbReference type="NCBI Taxonomy" id="15368"/>
    <lineage>
        <taxon>Eukaryota</taxon>
        <taxon>Viridiplantae</taxon>
        <taxon>Streptophyta</taxon>
        <taxon>Embryophyta</taxon>
        <taxon>Tracheophyta</taxon>
        <taxon>Spermatophyta</taxon>
        <taxon>Magnoliopsida</taxon>
        <taxon>Liliopsida</taxon>
        <taxon>Poales</taxon>
        <taxon>Poaceae</taxon>
        <taxon>BOP clade</taxon>
        <taxon>Pooideae</taxon>
        <taxon>Stipodae</taxon>
        <taxon>Brachypodieae</taxon>
        <taxon>Brachypodium</taxon>
    </lineage>
</organism>
<dbReference type="InParanoid" id="I1J0E6"/>
<dbReference type="Gramene" id="KQJ83964">
    <property type="protein sequence ID" value="KQJ83964"/>
    <property type="gene ID" value="BRADI_5g17870v3"/>
</dbReference>
<evidence type="ECO:0000313" key="2">
    <source>
        <dbReference type="EnsemblPlants" id="KQJ83964"/>
    </source>
</evidence>
<gene>
    <name evidence="1" type="ORF">BRADI_5g17870v3</name>
</gene>
<dbReference type="OrthoDB" id="776462at2759"/>
<dbReference type="Proteomes" id="UP000008810">
    <property type="component" value="Chromosome 5"/>
</dbReference>
<dbReference type="eggNOG" id="KOG0698">
    <property type="taxonomic scope" value="Eukaryota"/>
</dbReference>
<dbReference type="HOGENOM" id="CLU_1410615_0_0_1"/>